<dbReference type="RefSeq" id="XP_006812538.1">
    <property type="nucleotide sequence ID" value="XM_006812475.1"/>
</dbReference>
<keyword evidence="4" id="KW-0325">Glycoprotein</keyword>
<feature type="domain" description="Ig-like" evidence="9">
    <location>
        <begin position="1451"/>
        <end position="1531"/>
    </location>
</feature>
<dbReference type="InterPro" id="IPR007110">
    <property type="entry name" value="Ig-like_dom"/>
</dbReference>
<dbReference type="Pfam" id="PF13927">
    <property type="entry name" value="Ig_3"/>
    <property type="match status" value="2"/>
</dbReference>
<organism evidence="10 11">
    <name type="scientific">Saccoglossus kowalevskii</name>
    <name type="common">Acorn worm</name>
    <dbReference type="NCBI Taxonomy" id="10224"/>
    <lineage>
        <taxon>Eukaryota</taxon>
        <taxon>Metazoa</taxon>
        <taxon>Hemichordata</taxon>
        <taxon>Enteropneusta</taxon>
        <taxon>Harrimaniidae</taxon>
        <taxon>Saccoglossus</taxon>
    </lineage>
</organism>
<keyword evidence="10" id="KW-1185">Reference proteome</keyword>
<dbReference type="SMART" id="SM00181">
    <property type="entry name" value="EGF"/>
    <property type="match status" value="9"/>
</dbReference>
<feature type="disulfide bond" evidence="5">
    <location>
        <begin position="419"/>
        <end position="429"/>
    </location>
</feature>
<feature type="disulfide bond" evidence="5">
    <location>
        <begin position="955"/>
        <end position="965"/>
    </location>
</feature>
<feature type="domain" description="Ig-like" evidence="9">
    <location>
        <begin position="1265"/>
        <end position="1357"/>
    </location>
</feature>
<evidence type="ECO:0000256" key="3">
    <source>
        <dbReference type="ARBA" id="ARBA00023157"/>
    </source>
</evidence>
<dbReference type="PRINTS" id="PR00258">
    <property type="entry name" value="SPERACTRCPTR"/>
</dbReference>
<dbReference type="SMART" id="SM00408">
    <property type="entry name" value="IGc2"/>
    <property type="match status" value="4"/>
</dbReference>
<evidence type="ECO:0000256" key="7">
    <source>
        <dbReference type="SAM" id="SignalP"/>
    </source>
</evidence>
<feature type="disulfide bond" evidence="5">
    <location>
        <begin position="375"/>
        <end position="439"/>
    </location>
</feature>
<feature type="transmembrane region" description="Helical" evidence="6">
    <location>
        <begin position="1646"/>
        <end position="1667"/>
    </location>
</feature>
<dbReference type="PANTHER" id="PTHR19331">
    <property type="entry name" value="SCAVENGER RECEPTOR DOMAIN-CONTAINING"/>
    <property type="match status" value="1"/>
</dbReference>
<keyword evidence="6" id="KW-0812">Transmembrane</keyword>
<feature type="domain" description="SRCR" evidence="8">
    <location>
        <begin position="570"/>
        <end position="660"/>
    </location>
</feature>
<dbReference type="SUPFAM" id="SSF56487">
    <property type="entry name" value="SRCR-like"/>
    <property type="match status" value="5"/>
</dbReference>
<feature type="chain" id="PRO_5046451368" evidence="7">
    <location>
        <begin position="21"/>
        <end position="1732"/>
    </location>
</feature>
<dbReference type="PROSITE" id="PS00420">
    <property type="entry name" value="SRCR_1"/>
    <property type="match status" value="1"/>
</dbReference>
<evidence type="ECO:0000313" key="10">
    <source>
        <dbReference type="Proteomes" id="UP000694865"/>
    </source>
</evidence>
<keyword evidence="6" id="KW-1133">Transmembrane helix</keyword>
<evidence type="ECO:0000256" key="1">
    <source>
        <dbReference type="ARBA" id="ARBA00022729"/>
    </source>
</evidence>
<dbReference type="GeneID" id="100366741"/>
<dbReference type="SUPFAM" id="SSF48726">
    <property type="entry name" value="Immunoglobulin"/>
    <property type="match status" value="4"/>
</dbReference>
<dbReference type="PANTHER" id="PTHR19331:SF465">
    <property type="entry name" value="EGG PEPTIDE SPERACT RECEPTOR"/>
    <property type="match status" value="1"/>
</dbReference>
<sequence length="1732" mass="189730">MILLRTLAVLRGTFLLVVIAERCTISSSFKVDLHERSITEENIDGVYSCKASEKYAFASQCVDYCPVGTHTDDEHGVCIQCDESCKTCQDDATICTSCHEPYYLLGNRCVLDCAPKLNRGPPRSRLRLRGGSTSFEGRLEILHENTWGTICDDEWDIVDADVVCRELQMGYALDALTMSSGAFSEGSNRMPVHLDNVNCDGTEAKLEFCSHDHWGQHNCGHFEDAGVRCSGPDLTRLCVDTCGDGFYHRPETHMCGLCSEICLTCYRQSDNCLTCDEPRFLLSSSCVLECGHGYFGNTVTRKCEPCHDSCRNCKDGVLNNHCTSCYDHQYLRGNQCVDSCDNQLSKNKAVRLVAGPTEFEGRVEVYINGEWGTVCDDGWDIHDANVVCRSLGYGKALAAVRSPAYGPGTGNILMDEVDCAGDEAELINCRQHAWGENDCGHNEDAGVRCSSTESTGWYLGSVEVDKNGATGKCLDHCGLGYWMKENKECVACNADCLDCVHSANDCIKCKSPMFLLKNNGLGQCVTDCGTTMYGNTIDNVCLPCDTMKCATCDNAPTNDNCTSCPDGQVLKIFHDGSWGTVCNDFWEMDAANISCRQLNLGHVIGLLELGGTDGIVGGNERIWLDNVMCNGDETRIEDCQHKDWGDNNCNHNKDVAIRCSGPGIRECRITCPEGFYSNDEDHTCHPCFGNCARCSGSSYHCTACVEGTYFNGTTCVEECNHGYHPNHQQQTCEPCDDICASCRFDKSTCTSCNWPLYLQSVVCSGPDTSAYCIATSDCTDGYYVTPTKECGKCSPACVTCQNDPDHCLTCPPNRYVNSENKCVQFCEEGYYGDQSGQCKMCSTQCFDCVDTASKCSKCPPNKYLSMMNTCVDSCGTGYISKGNNEIRLVGGSDEFEGRVEVYYNGVWGTVCDDSWHIEDATVVCRQLSLGSAISIFESSHFGPGSGPILMDDVECLGFERTLQQCSMHHLGMVTVIVVIKKIYYAGVDHVCLHCAATCKYCSNSPEECTACAEPNFLYGTTCIDKCPTGYYGNTIDRECQLCDSKCTSCFDGDSNAVCKSCNIGYALIDYTCVTECPGGQYVLSSILPSRPNPMLVRLNNPTSVNTYEGRVEVFYDGQWGTVCHDKWDLVDADIVCQELGYGKALSAPLSSSYGIVSSDTPVWMDDVDCKGYEMSLTQCQHTGWGQGNCDSNHGEDAGVRCDGSSYKKPPLNMCRQVREFPCERHGCYAGVECVELTNGKSVCLQCPDGQVGDGENCTVVSTDIPEFKVTPSNRTTRLGFNAIMTCVADGNPAPTITIDSWYKDGKPLNPVDVKSGRIKVLLNGNLQFTRTHRYDTGEYTCLIRNTAGTNMSSAYLHIEEKPEVIGIQPGLAVLGETALLQCVVAGIPEANITWQRNGLELDGHRYISFDENGTLYIMEITAQDSGHYRCIVENELGIDFATVPLTVQEPPTFSIKPTTYEANEDDNVLIVCRAVGTPTPIIHWKKDGEDLPKGSNRFITTPTGDLHVNSVIRSDMGNYACIAVNSVQIVTVFTQLLVIGPPMITKAPENTTLFSGDRLSLACDVIGALSPTVIWMYNEKKLHNNQHYIISSTDHSLVIESVNSYDSGTYTCIASNREGSANASANVLVLGASPLKSLTSSIPHGMIAGIVIGILVFIVAVVALIFYRRHYVRKKQFSPARLNQIVRQSGMKGHSMEFNTVSYVAGERITMHPEGEDVSPLVSVYSDKIEKV</sequence>
<dbReference type="PROSITE" id="PS50287">
    <property type="entry name" value="SRCR_2"/>
    <property type="match status" value="5"/>
</dbReference>
<dbReference type="InterPro" id="IPR003599">
    <property type="entry name" value="Ig_sub"/>
</dbReference>
<accession>A0ABM0LXP7</accession>
<dbReference type="Gene3D" id="2.60.40.10">
    <property type="entry name" value="Immunoglobulins"/>
    <property type="match status" value="4"/>
</dbReference>
<evidence type="ECO:0000256" key="6">
    <source>
        <dbReference type="SAM" id="Phobius"/>
    </source>
</evidence>
<keyword evidence="1 7" id="KW-0732">Signal</keyword>
<keyword evidence="6" id="KW-0472">Membrane</keyword>
<dbReference type="InterPro" id="IPR009030">
    <property type="entry name" value="Growth_fac_rcpt_cys_sf"/>
</dbReference>
<dbReference type="SMART" id="SM00261">
    <property type="entry name" value="FU"/>
    <property type="match status" value="11"/>
</dbReference>
<evidence type="ECO:0000256" key="4">
    <source>
        <dbReference type="ARBA" id="ARBA00023180"/>
    </source>
</evidence>
<dbReference type="CDD" id="cd12087">
    <property type="entry name" value="TM_EGFR-like"/>
    <property type="match status" value="1"/>
</dbReference>
<dbReference type="SUPFAM" id="SSF57184">
    <property type="entry name" value="Growth factor receptor domain"/>
    <property type="match status" value="6"/>
</dbReference>
<dbReference type="InterPro" id="IPR036179">
    <property type="entry name" value="Ig-like_dom_sf"/>
</dbReference>
<protein>
    <submittedName>
        <fullName evidence="11">Deleted in malignant brain tumors 1 protein-like</fullName>
    </submittedName>
</protein>
<feature type="disulfide bond" evidence="5">
    <location>
        <begin position="1169"/>
        <end position="1179"/>
    </location>
</feature>
<dbReference type="Proteomes" id="UP000694865">
    <property type="component" value="Unplaced"/>
</dbReference>
<dbReference type="CDD" id="cd00064">
    <property type="entry name" value="FU"/>
    <property type="match status" value="7"/>
</dbReference>
<gene>
    <name evidence="11" type="primary">LOC100366741</name>
</gene>
<dbReference type="Gene3D" id="3.10.250.10">
    <property type="entry name" value="SRCR-like domain"/>
    <property type="match status" value="5"/>
</dbReference>
<dbReference type="SMART" id="SM00202">
    <property type="entry name" value="SR"/>
    <property type="match status" value="5"/>
</dbReference>
<dbReference type="Pfam" id="PF07679">
    <property type="entry name" value="I-set"/>
    <property type="match status" value="2"/>
</dbReference>
<evidence type="ECO:0000259" key="8">
    <source>
        <dbReference type="PROSITE" id="PS50287"/>
    </source>
</evidence>
<evidence type="ECO:0000259" key="9">
    <source>
        <dbReference type="PROSITE" id="PS50835"/>
    </source>
</evidence>
<comment type="caution">
    <text evidence="5">Lacks conserved residue(s) required for the propagation of feature annotation.</text>
</comment>
<feature type="domain" description="SRCR" evidence="8">
    <location>
        <begin position="126"/>
        <end position="230"/>
    </location>
</feature>
<feature type="domain" description="SRCR" evidence="8">
    <location>
        <begin position="350"/>
        <end position="450"/>
    </location>
</feature>
<dbReference type="SMART" id="SM00409">
    <property type="entry name" value="IG"/>
    <property type="match status" value="4"/>
</dbReference>
<proteinExistence type="predicted"/>
<feature type="domain" description="Ig-like" evidence="9">
    <location>
        <begin position="1362"/>
        <end position="1446"/>
    </location>
</feature>
<feature type="domain" description="SRCR" evidence="8">
    <location>
        <begin position="1096"/>
        <end position="1202"/>
    </location>
</feature>
<feature type="domain" description="SRCR" evidence="8">
    <location>
        <begin position="886"/>
        <end position="1002"/>
    </location>
</feature>
<feature type="disulfide bond" evidence="5">
    <location>
        <begin position="388"/>
        <end position="449"/>
    </location>
</feature>
<dbReference type="PROSITE" id="PS50835">
    <property type="entry name" value="IG_LIKE"/>
    <property type="match status" value="4"/>
</dbReference>
<dbReference type="InterPro" id="IPR013098">
    <property type="entry name" value="Ig_I-set"/>
</dbReference>
<name>A0ABM0LXP7_SACKO</name>
<feature type="signal peptide" evidence="7">
    <location>
        <begin position="1"/>
        <end position="20"/>
    </location>
</feature>
<dbReference type="Pfam" id="PF00530">
    <property type="entry name" value="SRCR"/>
    <property type="match status" value="5"/>
</dbReference>
<reference evidence="11" key="1">
    <citation type="submission" date="2025-08" db="UniProtKB">
        <authorList>
            <consortium name="RefSeq"/>
        </authorList>
    </citation>
    <scope>IDENTIFICATION</scope>
    <source>
        <tissue evidence="11">Testes</tissue>
    </source>
</reference>
<feature type="disulfide bond" evidence="5">
    <location>
        <begin position="199"/>
        <end position="209"/>
    </location>
</feature>
<dbReference type="InterPro" id="IPR001190">
    <property type="entry name" value="SRCR"/>
</dbReference>
<dbReference type="InterPro" id="IPR036772">
    <property type="entry name" value="SRCR-like_dom_sf"/>
</dbReference>
<dbReference type="InterPro" id="IPR000742">
    <property type="entry name" value="EGF"/>
</dbReference>
<keyword evidence="2" id="KW-0677">Repeat</keyword>
<evidence type="ECO:0000256" key="2">
    <source>
        <dbReference type="ARBA" id="ARBA00022737"/>
    </source>
</evidence>
<evidence type="ECO:0000313" key="11">
    <source>
        <dbReference type="RefSeq" id="XP_006812538.1"/>
    </source>
</evidence>
<feature type="domain" description="Ig-like" evidence="9">
    <location>
        <begin position="1542"/>
        <end position="1628"/>
    </location>
</feature>
<dbReference type="InterPro" id="IPR006212">
    <property type="entry name" value="Furin_repeat"/>
</dbReference>
<evidence type="ECO:0000256" key="5">
    <source>
        <dbReference type="PROSITE-ProRule" id="PRU00196"/>
    </source>
</evidence>
<dbReference type="InterPro" id="IPR013783">
    <property type="entry name" value="Ig-like_fold"/>
</dbReference>
<dbReference type="Gene3D" id="2.10.220.10">
    <property type="entry name" value="Hormone Receptor, Insulin-like Growth Factor Receptor 1, Chain A, domain 2"/>
    <property type="match status" value="6"/>
</dbReference>
<keyword evidence="3 5" id="KW-1015">Disulfide bond</keyword>
<feature type="disulfide bond" evidence="5">
    <location>
        <begin position="629"/>
        <end position="639"/>
    </location>
</feature>
<dbReference type="InterPro" id="IPR003598">
    <property type="entry name" value="Ig_sub2"/>
</dbReference>